<protein>
    <submittedName>
        <fullName evidence="3">Uncharacterized protein</fullName>
    </submittedName>
</protein>
<feature type="compositionally biased region" description="Low complexity" evidence="1">
    <location>
        <begin position="49"/>
        <end position="62"/>
    </location>
</feature>
<evidence type="ECO:0000256" key="2">
    <source>
        <dbReference type="SAM" id="Phobius"/>
    </source>
</evidence>
<keyword evidence="2" id="KW-0812">Transmembrane</keyword>
<sequence length="467" mass="52127">MSTNNTVVTQDTSTVHTVAVVSTANEAIVAASSSGSRMKPKKNDSEEASSSSNSNSSDSNNTNTNTNNSLFFRYCLQPCRETVFPMCVKFVLGLTLALVAGMVEALLAICIFLRSRHMHGTVGTYGSAIPAIAIIILSMFMAYTVFLYLTYRWKKVQQQQQQQQERRQTVNNKHKGDEEEEHDQDEERGQVCKQKIDWEVPSSSASASASASSSSSASVATRQDTIPSWGVFARRRRRRLCIRILLPLSFILFMGTEVALVLNIPRNAILPLIPPFAQDALLDDAVYRPSTCDLANRWDKATSFFRNNTALDSNKVKLVYGGMTFSKNSLASEFDNTIYFWKYSCPSEETLVHELTHVVQEQTGYWSGVGAPRRAMEMVLTPCKSCLYDYGTYDDLQAKMELAMATGDPRVANVYQAFNAEQVAEIVEDYYTEYDRCQASLVASETDSSLWYCDALRYYATQVTGGD</sequence>
<evidence type="ECO:0000313" key="3">
    <source>
        <dbReference type="EMBL" id="CAE0408863.1"/>
    </source>
</evidence>
<dbReference type="EMBL" id="HBIM01007721">
    <property type="protein sequence ID" value="CAE0408863.1"/>
    <property type="molecule type" value="Transcribed_RNA"/>
</dbReference>
<feature type="region of interest" description="Disordered" evidence="1">
    <location>
        <begin position="31"/>
        <end position="62"/>
    </location>
</feature>
<dbReference type="AlphaFoldDB" id="A0A7S3P6R8"/>
<feature type="region of interest" description="Disordered" evidence="1">
    <location>
        <begin position="162"/>
        <end position="190"/>
    </location>
</feature>
<accession>A0A7S3P6R8</accession>
<feature type="transmembrane region" description="Helical" evidence="2">
    <location>
        <begin position="127"/>
        <end position="151"/>
    </location>
</feature>
<proteinExistence type="predicted"/>
<evidence type="ECO:0000256" key="1">
    <source>
        <dbReference type="SAM" id="MobiDB-lite"/>
    </source>
</evidence>
<reference evidence="3" key="1">
    <citation type="submission" date="2021-01" db="EMBL/GenBank/DDBJ databases">
        <authorList>
            <person name="Corre E."/>
            <person name="Pelletier E."/>
            <person name="Niang G."/>
            <person name="Scheremetjew M."/>
            <person name="Finn R."/>
            <person name="Kale V."/>
            <person name="Holt S."/>
            <person name="Cochrane G."/>
            <person name="Meng A."/>
            <person name="Brown T."/>
            <person name="Cohen L."/>
        </authorList>
    </citation>
    <scope>NUCLEOTIDE SEQUENCE</scope>
    <source>
        <strain evidence="3">CCMP127</strain>
    </source>
</reference>
<feature type="transmembrane region" description="Helical" evidence="2">
    <location>
        <begin position="90"/>
        <end position="115"/>
    </location>
</feature>
<keyword evidence="2" id="KW-0472">Membrane</keyword>
<organism evidence="3">
    <name type="scientific">Amphora coffeiformis</name>
    <dbReference type="NCBI Taxonomy" id="265554"/>
    <lineage>
        <taxon>Eukaryota</taxon>
        <taxon>Sar</taxon>
        <taxon>Stramenopiles</taxon>
        <taxon>Ochrophyta</taxon>
        <taxon>Bacillariophyta</taxon>
        <taxon>Bacillariophyceae</taxon>
        <taxon>Bacillariophycidae</taxon>
        <taxon>Thalassiophysales</taxon>
        <taxon>Catenulaceae</taxon>
        <taxon>Amphora</taxon>
    </lineage>
</organism>
<keyword evidence="2" id="KW-1133">Transmembrane helix</keyword>
<gene>
    <name evidence="3" type="ORF">ACOF00016_LOCUS6570</name>
</gene>
<feature type="transmembrane region" description="Helical" evidence="2">
    <location>
        <begin position="244"/>
        <end position="264"/>
    </location>
</feature>
<name>A0A7S3P6R8_9STRA</name>